<dbReference type="Proteomes" id="UP001596527">
    <property type="component" value="Unassembled WGS sequence"/>
</dbReference>
<gene>
    <name evidence="2" type="ORF">ACFQWG_04620</name>
</gene>
<organism evidence="2 3">
    <name type="scientific">Schaalia naturae</name>
    <dbReference type="NCBI Taxonomy" id="635203"/>
    <lineage>
        <taxon>Bacteria</taxon>
        <taxon>Bacillati</taxon>
        <taxon>Actinomycetota</taxon>
        <taxon>Actinomycetes</taxon>
        <taxon>Actinomycetales</taxon>
        <taxon>Actinomycetaceae</taxon>
        <taxon>Schaalia</taxon>
    </lineage>
</organism>
<dbReference type="EMBL" id="JBHTEF010000001">
    <property type="protein sequence ID" value="MFC7580500.1"/>
    <property type="molecule type" value="Genomic_DNA"/>
</dbReference>
<sequence>MTAGLDPPSHRRSGSVPPRRRRPRSGRRGAGRGRRRWIPLLALLVVVVLAVAGAIAVGIARGGRTPSAGQSSAQSGGVLDRVEVSGRQGATPVVTVDGPLDVVDAKIREVTTGSGREITPGSPVVLAITAFDGSDGAILSPGGVPRIQAGRADEEELGAELSDRVVGRTEGSRLLFVRRVESSQSDPGGGGIEIDVVDILSSVATGVEEAGEQSEGSRPLTVTLGDDGPIISHGTTPPTGLTTQVLLRGDGAQVGDDDAVVAQFIVTGWSDGSVRSSTWSTGVPQLIDLSTAMPGLRDALVDQRVGSRIAVTIPPDQAAGDDTLCAVVDILGTEPRRGE</sequence>
<evidence type="ECO:0000313" key="3">
    <source>
        <dbReference type="Proteomes" id="UP001596527"/>
    </source>
</evidence>
<proteinExistence type="predicted"/>
<dbReference type="SUPFAM" id="SSF54534">
    <property type="entry name" value="FKBP-like"/>
    <property type="match status" value="1"/>
</dbReference>
<dbReference type="GO" id="GO:0003755">
    <property type="term" value="F:peptidyl-prolyl cis-trans isomerase activity"/>
    <property type="evidence" value="ECO:0007669"/>
    <property type="project" value="UniProtKB-EC"/>
</dbReference>
<comment type="caution">
    <text evidence="2">The sequence shown here is derived from an EMBL/GenBank/DDBJ whole genome shotgun (WGS) entry which is preliminary data.</text>
</comment>
<accession>A0ABW2SKW2</accession>
<dbReference type="Gene3D" id="3.10.50.40">
    <property type="match status" value="1"/>
</dbReference>
<evidence type="ECO:0000313" key="2">
    <source>
        <dbReference type="EMBL" id="MFC7580500.1"/>
    </source>
</evidence>
<evidence type="ECO:0000256" key="1">
    <source>
        <dbReference type="SAM" id="MobiDB-lite"/>
    </source>
</evidence>
<keyword evidence="3" id="KW-1185">Reference proteome</keyword>
<dbReference type="EC" id="5.2.1.8" evidence="2"/>
<feature type="region of interest" description="Disordered" evidence="1">
    <location>
        <begin position="1"/>
        <end position="31"/>
    </location>
</feature>
<dbReference type="InterPro" id="IPR046357">
    <property type="entry name" value="PPIase_dom_sf"/>
</dbReference>
<feature type="compositionally biased region" description="Basic residues" evidence="1">
    <location>
        <begin position="10"/>
        <end position="31"/>
    </location>
</feature>
<name>A0ABW2SKW2_9ACTO</name>
<keyword evidence="2" id="KW-0413">Isomerase</keyword>
<dbReference type="RefSeq" id="WP_380972572.1">
    <property type="nucleotide sequence ID" value="NZ_JBHTEF010000001.1"/>
</dbReference>
<protein>
    <submittedName>
        <fullName evidence="2">FKBP-type peptidyl-prolyl cis-trans isomerase</fullName>
        <ecNumber evidence="2">5.2.1.8</ecNumber>
    </submittedName>
</protein>
<reference evidence="3" key="1">
    <citation type="journal article" date="2019" name="Int. J. Syst. Evol. Microbiol.">
        <title>The Global Catalogue of Microorganisms (GCM) 10K type strain sequencing project: providing services to taxonomists for standard genome sequencing and annotation.</title>
        <authorList>
            <consortium name="The Broad Institute Genomics Platform"/>
            <consortium name="The Broad Institute Genome Sequencing Center for Infectious Disease"/>
            <person name="Wu L."/>
            <person name="Ma J."/>
        </authorList>
    </citation>
    <scope>NUCLEOTIDE SEQUENCE [LARGE SCALE GENOMIC DNA]</scope>
    <source>
        <strain evidence="3">CCUG 56698</strain>
    </source>
</reference>